<dbReference type="SUPFAM" id="SSF54980">
    <property type="entry name" value="EF-G C-terminal domain-like"/>
    <property type="match status" value="2"/>
</dbReference>
<dbReference type="InterPro" id="IPR047872">
    <property type="entry name" value="EFG_IV"/>
</dbReference>
<dbReference type="PANTHER" id="PTHR43261:SF6">
    <property type="entry name" value="ELONGATION FACTOR G-LIKE PROTEIN"/>
    <property type="match status" value="1"/>
</dbReference>
<comment type="caution">
    <text evidence="8">The sequence shown here is derived from an EMBL/GenBank/DDBJ whole genome shotgun (WGS) entry which is preliminary data.</text>
</comment>
<dbReference type="NCBIfam" id="TIGR00231">
    <property type="entry name" value="small_GTP"/>
    <property type="match status" value="1"/>
</dbReference>
<dbReference type="SUPFAM" id="SSF54211">
    <property type="entry name" value="Ribosomal protein S5 domain 2-like"/>
    <property type="match status" value="1"/>
</dbReference>
<evidence type="ECO:0000256" key="4">
    <source>
        <dbReference type="ARBA" id="ARBA00022917"/>
    </source>
</evidence>
<dbReference type="InterPro" id="IPR005225">
    <property type="entry name" value="Small_GTP-bd"/>
</dbReference>
<dbReference type="InterPro" id="IPR035649">
    <property type="entry name" value="EFG_V"/>
</dbReference>
<evidence type="ECO:0000259" key="7">
    <source>
        <dbReference type="PROSITE" id="PS51722"/>
    </source>
</evidence>
<dbReference type="GO" id="GO:0005525">
    <property type="term" value="F:GTP binding"/>
    <property type="evidence" value="ECO:0007669"/>
    <property type="project" value="UniProtKB-KW"/>
</dbReference>
<name>A0A395LYV8_9BACT</name>
<protein>
    <recommendedName>
        <fullName evidence="1">Elongation factor G</fullName>
    </recommendedName>
</protein>
<dbReference type="InterPro" id="IPR041095">
    <property type="entry name" value="EFG_II"/>
</dbReference>
<dbReference type="FunFam" id="3.30.230.10:FF:000003">
    <property type="entry name" value="Elongation factor G"/>
    <property type="match status" value="1"/>
</dbReference>
<dbReference type="SUPFAM" id="SSF50447">
    <property type="entry name" value="Translation proteins"/>
    <property type="match status" value="1"/>
</dbReference>
<gene>
    <name evidence="8" type="ORF">D0433_12040</name>
</gene>
<dbReference type="GO" id="GO:0003924">
    <property type="term" value="F:GTPase activity"/>
    <property type="evidence" value="ECO:0007669"/>
    <property type="project" value="InterPro"/>
</dbReference>
<reference evidence="8 9" key="1">
    <citation type="journal article" date="2011" name="ISME J.">
        <title>Community ecology of hot spring cyanobacterial mats: predominant populations and their functional potential.</title>
        <authorList>
            <person name="Klatt C.G."/>
            <person name="Wood J.M."/>
            <person name="Rusch D.B."/>
            <person name="Bateson M.M."/>
            <person name="Hamamura N."/>
            <person name="Heidelberg J.F."/>
            <person name="Grossman A.R."/>
            <person name="Bhaya D."/>
            <person name="Cohan F.M."/>
            <person name="Kuhl M."/>
            <person name="Bryant D.A."/>
            <person name="Ward D.M."/>
        </authorList>
    </citation>
    <scope>NUCLEOTIDE SEQUENCE [LARGE SCALE GENOMIC DNA]</scope>
    <source>
        <strain evidence="8">OS</strain>
    </source>
</reference>
<dbReference type="Pfam" id="PF14492">
    <property type="entry name" value="EFG_III"/>
    <property type="match status" value="1"/>
</dbReference>
<accession>A0A395LYV8</accession>
<dbReference type="InterPro" id="IPR009022">
    <property type="entry name" value="EFG_III"/>
</dbReference>
<dbReference type="Gene3D" id="2.40.30.10">
    <property type="entry name" value="Translation factors"/>
    <property type="match status" value="1"/>
</dbReference>
<organism evidence="8 9">
    <name type="scientific">Candidatus Thermochlorobacter aerophilus</name>
    <dbReference type="NCBI Taxonomy" id="1868324"/>
    <lineage>
        <taxon>Bacteria</taxon>
        <taxon>Pseudomonadati</taxon>
        <taxon>Chlorobiota</taxon>
        <taxon>Chlorobiia</taxon>
        <taxon>Chlorobiales</taxon>
        <taxon>Candidatus Thermochlorobacteriaceae</taxon>
        <taxon>Candidatus Thermochlorobacter</taxon>
    </lineage>
</organism>
<dbReference type="Pfam" id="PF22042">
    <property type="entry name" value="EF-G_D2"/>
    <property type="match status" value="1"/>
</dbReference>
<dbReference type="PROSITE" id="PS51722">
    <property type="entry name" value="G_TR_2"/>
    <property type="match status" value="1"/>
</dbReference>
<dbReference type="Gene3D" id="3.30.70.870">
    <property type="entry name" value="Elongation Factor G (Translational Gtpase), domain 3"/>
    <property type="match status" value="1"/>
</dbReference>
<dbReference type="InterPro" id="IPR005517">
    <property type="entry name" value="Transl_elong_EFG/EF2_IV"/>
</dbReference>
<dbReference type="CDD" id="cd01434">
    <property type="entry name" value="EFG_mtEFG1_IV"/>
    <property type="match status" value="1"/>
</dbReference>
<sequence>MTYQPQFIRNVAVVGHPGSGKTMLTEAVAYALGLIKRMGSIEQGTTLSDHAPDEIARQHSVNSSLIHGTWQDGDGNLYKINFIDTPGFADFHGDVKCAIRAADTVLIAVNATTGVEVGTELVWEYAKEYYKPTVFVITKLDHDRANYEGVLEQLRERFGHQVSPVQFPAEEGLGHHVLIDVLRMKEYEFTPDRLGAVVERPIEDLYYKRAQLHHQELVESVAESDDELMAQFFEEGGTLTEHELRDGIKHALVTRTLFPVFCASPVHLIGVERLLDAIVHLFPSPIERGPEHALYPESNTEHLVEPNPNGETVAFVFKTVSEPHIGELSFLRIYSGHIESGHELINAQTRQVEKLGQIYTMVGKERRAVNKLLAGDIGVVLKLKDTHTNDTLADKGVGYIIRPTVFPEPLTDLAIKPKTKGDEERLSSGLYHLHEEDPSFRITRDEEFAQTIISGLGEIHLETIIRRLREKFDIEVETAPPRVPYRETIRAVASAQGKYKKQTGGRGQYGDVWLRLEPLPRGSQFVFESEVVGGVVPTRFLPAVQKGVEETMQKGLLAGFPIVDVKVVPYDGSHHPVDSSEYSFKVAASLAFKAAFEKAKPTLLEPIYKVTVFTPDAFTGEIMSDLSIRRAKILGMESDGLLQCLQALVPLAELYGYQAALNRITQGRAHFKREFYGYEEAPSEVVQKLKKEFKPVEVA</sequence>
<evidence type="ECO:0000256" key="2">
    <source>
        <dbReference type="ARBA" id="ARBA00022741"/>
    </source>
</evidence>
<dbReference type="AlphaFoldDB" id="A0A395LYV8"/>
<dbReference type="InterPro" id="IPR035647">
    <property type="entry name" value="EFG_III/V"/>
</dbReference>
<dbReference type="FunFam" id="3.30.70.240:FF:000001">
    <property type="entry name" value="Elongation factor G"/>
    <property type="match status" value="1"/>
</dbReference>
<dbReference type="SMART" id="SM00838">
    <property type="entry name" value="EFG_C"/>
    <property type="match status" value="1"/>
</dbReference>
<evidence type="ECO:0000313" key="9">
    <source>
        <dbReference type="Proteomes" id="UP000266389"/>
    </source>
</evidence>
<dbReference type="Pfam" id="PF03764">
    <property type="entry name" value="EFG_IV"/>
    <property type="match status" value="1"/>
</dbReference>
<dbReference type="Gene3D" id="3.30.70.240">
    <property type="match status" value="1"/>
</dbReference>
<dbReference type="SMART" id="SM00889">
    <property type="entry name" value="EFG_IV"/>
    <property type="match status" value="1"/>
</dbReference>
<dbReference type="Pfam" id="PF00009">
    <property type="entry name" value="GTP_EFTU"/>
    <property type="match status" value="1"/>
</dbReference>
<dbReference type="Gene3D" id="3.30.230.10">
    <property type="match status" value="1"/>
</dbReference>
<dbReference type="InterPro" id="IPR000640">
    <property type="entry name" value="EFG_V-like"/>
</dbReference>
<dbReference type="NCBIfam" id="NF009891">
    <property type="entry name" value="PRK13351.1-1"/>
    <property type="match status" value="1"/>
</dbReference>
<dbReference type="InterPro" id="IPR009000">
    <property type="entry name" value="Transl_B-barrel_sf"/>
</dbReference>
<keyword evidence="4" id="KW-0648">Protein biosynthesis</keyword>
<dbReference type="InterPro" id="IPR014721">
    <property type="entry name" value="Ribsml_uS5_D2-typ_fold_subgr"/>
</dbReference>
<dbReference type="Proteomes" id="UP000266389">
    <property type="component" value="Unassembled WGS sequence"/>
</dbReference>
<evidence type="ECO:0000313" key="8">
    <source>
        <dbReference type="EMBL" id="RFM23208.1"/>
    </source>
</evidence>
<dbReference type="PANTHER" id="PTHR43261">
    <property type="entry name" value="TRANSLATION ELONGATION FACTOR G-RELATED"/>
    <property type="match status" value="1"/>
</dbReference>
<dbReference type="NCBIfam" id="NF009381">
    <property type="entry name" value="PRK12740.1-5"/>
    <property type="match status" value="1"/>
</dbReference>
<dbReference type="Pfam" id="PF00679">
    <property type="entry name" value="EFG_C"/>
    <property type="match status" value="1"/>
</dbReference>
<dbReference type="InterPro" id="IPR027417">
    <property type="entry name" value="P-loop_NTPase"/>
</dbReference>
<dbReference type="CDD" id="cd03713">
    <property type="entry name" value="EFG_mtEFG_C"/>
    <property type="match status" value="1"/>
</dbReference>
<dbReference type="SUPFAM" id="SSF52540">
    <property type="entry name" value="P-loop containing nucleoside triphosphate hydrolases"/>
    <property type="match status" value="1"/>
</dbReference>
<dbReference type="GO" id="GO:0032790">
    <property type="term" value="P:ribosome disassembly"/>
    <property type="evidence" value="ECO:0007669"/>
    <property type="project" value="TreeGrafter"/>
</dbReference>
<keyword evidence="2" id="KW-0547">Nucleotide-binding</keyword>
<evidence type="ECO:0000256" key="5">
    <source>
        <dbReference type="ARBA" id="ARBA00023134"/>
    </source>
</evidence>
<dbReference type="GO" id="GO:0003746">
    <property type="term" value="F:translation elongation factor activity"/>
    <property type="evidence" value="ECO:0007669"/>
    <property type="project" value="UniProtKB-KW"/>
</dbReference>
<dbReference type="Gene3D" id="3.40.50.300">
    <property type="entry name" value="P-loop containing nucleotide triphosphate hydrolases"/>
    <property type="match status" value="1"/>
</dbReference>
<dbReference type="InterPro" id="IPR000795">
    <property type="entry name" value="T_Tr_GTP-bd_dom"/>
</dbReference>
<dbReference type="CDD" id="cd04170">
    <property type="entry name" value="EF-G_bact"/>
    <property type="match status" value="1"/>
</dbReference>
<proteinExistence type="predicted"/>
<dbReference type="CDD" id="cd16262">
    <property type="entry name" value="EFG_III"/>
    <property type="match status" value="1"/>
</dbReference>
<evidence type="ECO:0000256" key="6">
    <source>
        <dbReference type="ARBA" id="ARBA00024731"/>
    </source>
</evidence>
<comment type="function">
    <text evidence="6">Catalyzes the GTP-dependent ribosomal translocation step during translation elongation. During this step, the ribosome changes from the pre-translocational (PRE) to the post-translocational (POST) state as the newly formed A-site-bound peptidyl-tRNA and P-site-bound deacylated tRNA move to the P and E sites, respectively. Catalyzes the coordinated movement of the two tRNA molecules, the mRNA and conformational changes in the ribosome.</text>
</comment>
<dbReference type="InterPro" id="IPR053905">
    <property type="entry name" value="EF-G-like_DII"/>
</dbReference>
<dbReference type="InterPro" id="IPR020568">
    <property type="entry name" value="Ribosomal_Su5_D2-typ_SF"/>
</dbReference>
<evidence type="ECO:0000256" key="3">
    <source>
        <dbReference type="ARBA" id="ARBA00022768"/>
    </source>
</evidence>
<keyword evidence="5" id="KW-0342">GTP-binding</keyword>
<dbReference type="CDD" id="cd04088">
    <property type="entry name" value="EFG_mtEFG_II"/>
    <property type="match status" value="1"/>
</dbReference>
<dbReference type="EMBL" id="PHFL01000068">
    <property type="protein sequence ID" value="RFM23208.1"/>
    <property type="molecule type" value="Genomic_DNA"/>
</dbReference>
<evidence type="ECO:0000256" key="1">
    <source>
        <dbReference type="ARBA" id="ARBA00017872"/>
    </source>
</evidence>
<keyword evidence="3 8" id="KW-0251">Elongation factor</keyword>
<feature type="domain" description="Tr-type G" evidence="7">
    <location>
        <begin position="6"/>
        <end position="286"/>
    </location>
</feature>